<evidence type="ECO:0000313" key="1">
    <source>
        <dbReference type="EMBL" id="MCF2513734.1"/>
    </source>
</evidence>
<organism evidence="1 2">
    <name type="scientific">Sphingomonas cremea</name>
    <dbReference type="NCBI Taxonomy" id="2904799"/>
    <lineage>
        <taxon>Bacteria</taxon>
        <taxon>Pseudomonadati</taxon>
        <taxon>Pseudomonadota</taxon>
        <taxon>Alphaproteobacteria</taxon>
        <taxon>Sphingomonadales</taxon>
        <taxon>Sphingomonadaceae</taxon>
        <taxon>Sphingomonas</taxon>
    </lineage>
</organism>
<evidence type="ECO:0000313" key="2">
    <source>
        <dbReference type="Proteomes" id="UP001139410"/>
    </source>
</evidence>
<dbReference type="InterPro" id="IPR016155">
    <property type="entry name" value="Mopterin_synth/thiamin_S_b"/>
</dbReference>
<dbReference type="Pfam" id="PF02597">
    <property type="entry name" value="ThiS"/>
    <property type="match status" value="1"/>
</dbReference>
<dbReference type="SUPFAM" id="SSF54285">
    <property type="entry name" value="MoaD/ThiS"/>
    <property type="match status" value="1"/>
</dbReference>
<reference evidence="1" key="1">
    <citation type="submission" date="2022-01" db="EMBL/GenBank/DDBJ databases">
        <authorList>
            <person name="Jo J.-H."/>
            <person name="Im W.-T."/>
        </authorList>
    </citation>
    <scope>NUCLEOTIDE SEQUENCE</scope>
    <source>
        <strain evidence="1">G124</strain>
    </source>
</reference>
<dbReference type="Gene3D" id="3.10.20.30">
    <property type="match status" value="1"/>
</dbReference>
<accession>A0A9X1QJK8</accession>
<sequence length="80" mass="8827">MKVRFYGRLGEMLGAEIDVDPPAGTDTVLKLREVLVQTYPDASTDLRQRSRACIADTMVSEDHKLLGTETIEFFPPLSGG</sequence>
<dbReference type="InterPro" id="IPR012675">
    <property type="entry name" value="Beta-grasp_dom_sf"/>
</dbReference>
<dbReference type="RefSeq" id="WP_235066234.1">
    <property type="nucleotide sequence ID" value="NZ_JAKFGM010000001.1"/>
</dbReference>
<gene>
    <name evidence="1" type="ORF">LVY65_01450</name>
</gene>
<name>A0A9X1QJK8_9SPHN</name>
<protein>
    <submittedName>
        <fullName evidence="1">MoaD/ThiS family protein</fullName>
    </submittedName>
</protein>
<dbReference type="AlphaFoldDB" id="A0A9X1QJK8"/>
<keyword evidence="2" id="KW-1185">Reference proteome</keyword>
<dbReference type="Proteomes" id="UP001139410">
    <property type="component" value="Unassembled WGS sequence"/>
</dbReference>
<dbReference type="EMBL" id="JAKFGM010000001">
    <property type="protein sequence ID" value="MCF2513734.1"/>
    <property type="molecule type" value="Genomic_DNA"/>
</dbReference>
<comment type="caution">
    <text evidence="1">The sequence shown here is derived from an EMBL/GenBank/DDBJ whole genome shotgun (WGS) entry which is preliminary data.</text>
</comment>
<proteinExistence type="predicted"/>
<dbReference type="InterPro" id="IPR003749">
    <property type="entry name" value="ThiS/MoaD-like"/>
</dbReference>